<proteinExistence type="predicted"/>
<accession>A0A023BUT4</accession>
<reference evidence="1 2" key="1">
    <citation type="submission" date="2014-04" db="EMBL/GenBank/DDBJ databases">
        <title>Aquimarina sp. 22II-S11-z7 Genome Sequencing.</title>
        <authorList>
            <person name="Lai Q."/>
        </authorList>
    </citation>
    <scope>NUCLEOTIDE SEQUENCE [LARGE SCALE GENOMIC DNA]</scope>
    <source>
        <strain evidence="1 2">22II-S11-z7</strain>
    </source>
</reference>
<dbReference type="RefSeq" id="WP_034242585.1">
    <property type="nucleotide sequence ID" value="NZ_AQRA01000005.1"/>
</dbReference>
<dbReference type="EMBL" id="AQRA01000005">
    <property type="protein sequence ID" value="EZH73797.1"/>
    <property type="molecule type" value="Genomic_DNA"/>
</dbReference>
<organism evidence="1 2">
    <name type="scientific">Aquimarina atlantica</name>
    <dbReference type="NCBI Taxonomy" id="1317122"/>
    <lineage>
        <taxon>Bacteria</taxon>
        <taxon>Pseudomonadati</taxon>
        <taxon>Bacteroidota</taxon>
        <taxon>Flavobacteriia</taxon>
        <taxon>Flavobacteriales</taxon>
        <taxon>Flavobacteriaceae</taxon>
        <taxon>Aquimarina</taxon>
    </lineage>
</organism>
<sequence>MRNQIILVACSFIFITCNKNETTPTLSKPKEIKKIEGAWKMVYGEIREGDSVKIKDMTVSDFIKIIGKDHFAFFNQNHTNPDDFYGGGGTYTLEGNTYTETLQYCAVEAVRGHKFPFTIEIKGDTLIQYGLEEVKKANIKRYIVEKYIRKNK</sequence>
<comment type="caution">
    <text evidence="1">The sequence shown here is derived from an EMBL/GenBank/DDBJ whole genome shotgun (WGS) entry which is preliminary data.</text>
</comment>
<dbReference type="Proteomes" id="UP000023541">
    <property type="component" value="Unassembled WGS sequence"/>
</dbReference>
<dbReference type="eggNOG" id="ENOG5032JAR">
    <property type="taxonomic scope" value="Bacteria"/>
</dbReference>
<dbReference type="STRING" id="1317122.ATO12_17850"/>
<dbReference type="Gene3D" id="2.40.128.490">
    <property type="entry name" value="Uncharacterised protein PF14869, DUF4488"/>
    <property type="match status" value="1"/>
</dbReference>
<evidence type="ECO:0000313" key="2">
    <source>
        <dbReference type="Proteomes" id="UP000023541"/>
    </source>
</evidence>
<name>A0A023BUT4_9FLAO</name>
<evidence type="ECO:0000313" key="1">
    <source>
        <dbReference type="EMBL" id="EZH73797.1"/>
    </source>
</evidence>
<keyword evidence="2" id="KW-1185">Reference proteome</keyword>
<gene>
    <name evidence="1" type="ORF">ATO12_17850</name>
</gene>
<evidence type="ECO:0008006" key="3">
    <source>
        <dbReference type="Google" id="ProtNLM"/>
    </source>
</evidence>
<protein>
    <recommendedName>
        <fullName evidence="3">Lipocalin-like domain-containing protein</fullName>
    </recommendedName>
</protein>
<dbReference type="OrthoDB" id="1493972at2"/>
<dbReference type="AlphaFoldDB" id="A0A023BUT4"/>